<dbReference type="PRINTS" id="PR00878">
    <property type="entry name" value="CHOLNESTRASE"/>
</dbReference>
<dbReference type="InterPro" id="IPR019826">
    <property type="entry name" value="Carboxylesterase_B_AS"/>
</dbReference>
<evidence type="ECO:0000256" key="3">
    <source>
        <dbReference type="RuleBase" id="RU361235"/>
    </source>
</evidence>
<evidence type="ECO:0000256" key="1">
    <source>
        <dbReference type="ARBA" id="ARBA00005964"/>
    </source>
</evidence>
<dbReference type="InterPro" id="IPR000997">
    <property type="entry name" value="Cholinesterase"/>
</dbReference>
<name>A0ABP0H024_CLALP</name>
<dbReference type="InterPro" id="IPR002018">
    <property type="entry name" value="CarbesteraseB"/>
</dbReference>
<protein>
    <recommendedName>
        <fullName evidence="3">Carboxylic ester hydrolase</fullName>
        <ecNumber evidence="3">3.1.1.-</ecNumber>
    </recommendedName>
</protein>
<dbReference type="InterPro" id="IPR029058">
    <property type="entry name" value="AB_hydrolase_fold"/>
</dbReference>
<evidence type="ECO:0000256" key="2">
    <source>
        <dbReference type="ARBA" id="ARBA00022801"/>
    </source>
</evidence>
<dbReference type="EMBL" id="CAWYQH010000163">
    <property type="protein sequence ID" value="CAK8697346.1"/>
    <property type="molecule type" value="Genomic_DNA"/>
</dbReference>
<dbReference type="PANTHER" id="PTHR45570:SF2">
    <property type="entry name" value="ACETYLCHOLINESTERASE 1-LIKE"/>
    <property type="match status" value="1"/>
</dbReference>
<evidence type="ECO:0000259" key="4">
    <source>
        <dbReference type="Pfam" id="PF00135"/>
    </source>
</evidence>
<comment type="similarity">
    <text evidence="1 3">Belongs to the type-B carboxylesterase/lipase family.</text>
</comment>
<evidence type="ECO:0000313" key="5">
    <source>
        <dbReference type="EMBL" id="CAK8697346.1"/>
    </source>
</evidence>
<sequence>MVFFFGGAFIAGGNGPPLYDARFLGEKNDVITVVPNYRVGPFGLFYQDTGDEDAILGNFAIWDQIEALKWTNKYIETFGGDPSMVTIFGQSAGGQSVAVHLVNKYSEPLFHRAILQSNPFGITYKTTEEAQETTNKFVKHCSDCKVNDVACLRKLTMSHVLTCLYTFPLIDQYNKNSFSQLFEPWAPVIEHDLLEEHPYYAFLEGRNQNKPIIHGTTKDEGMFFIMQALADPSQSNQLYEIITKALFGSDKAESVTKMYPPDCPRKPLPAKDCDNRYAMNDLVTDYMFTCPSRRVFNTNTRLGDANLNVWWYTFNQTWSFPYFWEQYTLCYNLTCHSADLPYVFDMDTLTQFRFTKEESILAEKIGRYWTNFAKYGNPNDPNEPTGNGYHHPKMVQTLDGSQEFFGDENTFAATTLGYWPKLYEGSTKNSIQSQTMHLTASGEYFLTDFRKQYCDFFDDLDLYLNDSIKLRESSFKRAFSIV</sequence>
<dbReference type="EC" id="3.1.1.-" evidence="3"/>
<dbReference type="Pfam" id="PF00135">
    <property type="entry name" value="COesterase"/>
    <property type="match status" value="1"/>
</dbReference>
<organism evidence="5 6">
    <name type="scientific">Clavelina lepadiformis</name>
    <name type="common">Light-bulb sea squirt</name>
    <name type="synonym">Ascidia lepadiformis</name>
    <dbReference type="NCBI Taxonomy" id="159417"/>
    <lineage>
        <taxon>Eukaryota</taxon>
        <taxon>Metazoa</taxon>
        <taxon>Chordata</taxon>
        <taxon>Tunicata</taxon>
        <taxon>Ascidiacea</taxon>
        <taxon>Aplousobranchia</taxon>
        <taxon>Clavelinidae</taxon>
        <taxon>Clavelina</taxon>
    </lineage>
</organism>
<comment type="caution">
    <text evidence="5">The sequence shown here is derived from an EMBL/GenBank/DDBJ whole genome shotgun (WGS) entry which is preliminary data.</text>
</comment>
<gene>
    <name evidence="5" type="ORF">CVLEPA_LOCUS30592</name>
</gene>
<dbReference type="SUPFAM" id="SSF53474">
    <property type="entry name" value="alpha/beta-Hydrolases"/>
    <property type="match status" value="1"/>
</dbReference>
<accession>A0ABP0H024</accession>
<dbReference type="Gene3D" id="3.40.50.1820">
    <property type="entry name" value="alpha/beta hydrolase"/>
    <property type="match status" value="1"/>
</dbReference>
<proteinExistence type="inferred from homology"/>
<reference evidence="5 6" key="1">
    <citation type="submission" date="2024-02" db="EMBL/GenBank/DDBJ databases">
        <authorList>
            <person name="Daric V."/>
            <person name="Darras S."/>
        </authorList>
    </citation>
    <scope>NUCLEOTIDE SEQUENCE [LARGE SCALE GENOMIC DNA]</scope>
</reference>
<dbReference type="Proteomes" id="UP001642483">
    <property type="component" value="Unassembled WGS sequence"/>
</dbReference>
<feature type="domain" description="Carboxylesterase type B" evidence="4">
    <location>
        <begin position="1"/>
        <end position="382"/>
    </location>
</feature>
<keyword evidence="6" id="KW-1185">Reference proteome</keyword>
<keyword evidence="2 3" id="KW-0378">Hydrolase</keyword>
<dbReference type="PANTHER" id="PTHR45570">
    <property type="entry name" value="CARBOXYLIC ESTER HYDROLASE"/>
    <property type="match status" value="1"/>
</dbReference>
<evidence type="ECO:0000313" key="6">
    <source>
        <dbReference type="Proteomes" id="UP001642483"/>
    </source>
</evidence>
<dbReference type="PROSITE" id="PS00122">
    <property type="entry name" value="CARBOXYLESTERASE_B_1"/>
    <property type="match status" value="1"/>
</dbReference>